<evidence type="ECO:0000313" key="3">
    <source>
        <dbReference type="Proteomes" id="UP000238479"/>
    </source>
</evidence>
<dbReference type="AlphaFoldDB" id="A0A2P6P3A9"/>
<proteinExistence type="predicted"/>
<comment type="caution">
    <text evidence="2">The sequence shown here is derived from an EMBL/GenBank/DDBJ whole genome shotgun (WGS) entry which is preliminary data.</text>
</comment>
<dbReference type="Gramene" id="PRQ16418">
    <property type="protein sequence ID" value="PRQ16418"/>
    <property type="gene ID" value="RchiOBHm_Chr7g0184021"/>
</dbReference>
<evidence type="ECO:0000313" key="2">
    <source>
        <dbReference type="EMBL" id="PRQ16418.1"/>
    </source>
</evidence>
<accession>A0A2P6P3A9</accession>
<gene>
    <name evidence="2" type="ORF">RchiOBHm_Chr7g0184021</name>
</gene>
<reference evidence="2 3" key="1">
    <citation type="journal article" date="2018" name="Nat. Genet.">
        <title>The Rosa genome provides new insights in the design of modern roses.</title>
        <authorList>
            <person name="Bendahmane M."/>
        </authorList>
    </citation>
    <scope>NUCLEOTIDE SEQUENCE [LARGE SCALE GENOMIC DNA]</scope>
    <source>
        <strain evidence="3">cv. Old Blush</strain>
    </source>
</reference>
<dbReference type="EMBL" id="PDCK01000045">
    <property type="protein sequence ID" value="PRQ16418.1"/>
    <property type="molecule type" value="Genomic_DNA"/>
</dbReference>
<keyword evidence="3" id="KW-1185">Reference proteome</keyword>
<dbReference type="Proteomes" id="UP000238479">
    <property type="component" value="Chromosome 7"/>
</dbReference>
<feature type="region of interest" description="Disordered" evidence="1">
    <location>
        <begin position="16"/>
        <end position="53"/>
    </location>
</feature>
<organism evidence="2 3">
    <name type="scientific">Rosa chinensis</name>
    <name type="common">China rose</name>
    <dbReference type="NCBI Taxonomy" id="74649"/>
    <lineage>
        <taxon>Eukaryota</taxon>
        <taxon>Viridiplantae</taxon>
        <taxon>Streptophyta</taxon>
        <taxon>Embryophyta</taxon>
        <taxon>Tracheophyta</taxon>
        <taxon>Spermatophyta</taxon>
        <taxon>Magnoliopsida</taxon>
        <taxon>eudicotyledons</taxon>
        <taxon>Gunneridae</taxon>
        <taxon>Pentapetalae</taxon>
        <taxon>rosids</taxon>
        <taxon>fabids</taxon>
        <taxon>Rosales</taxon>
        <taxon>Rosaceae</taxon>
        <taxon>Rosoideae</taxon>
        <taxon>Rosoideae incertae sedis</taxon>
        <taxon>Rosa</taxon>
    </lineage>
</organism>
<protein>
    <submittedName>
        <fullName evidence="2">Uncharacterized protein</fullName>
    </submittedName>
</protein>
<evidence type="ECO:0000256" key="1">
    <source>
        <dbReference type="SAM" id="MobiDB-lite"/>
    </source>
</evidence>
<name>A0A2P6P3A9_ROSCH</name>
<sequence length="53" mass="5795">MTSQLTLSTSSFSKLKFVESRPPSPTQADWSRLQPDPKSPTSVSDPVFPCLAL</sequence>